<dbReference type="GO" id="GO:0005685">
    <property type="term" value="C:U1 snRNP"/>
    <property type="evidence" value="ECO:0007669"/>
    <property type="project" value="UniProtKB-UniRule"/>
</dbReference>
<dbReference type="InterPro" id="IPR013085">
    <property type="entry name" value="U1-CZ_Znf_C2H2"/>
</dbReference>
<evidence type="ECO:0000256" key="5">
    <source>
        <dbReference type="ARBA" id="ARBA00022884"/>
    </source>
</evidence>
<keyword evidence="4 9" id="KW-0862">Zinc</keyword>
<keyword evidence="2 9" id="KW-0479">Metal-binding</keyword>
<dbReference type="FunFam" id="3.30.160.60:FF:000059">
    <property type="entry name" value="U1 small nuclear ribonucleoprotein C"/>
    <property type="match status" value="1"/>
</dbReference>
<evidence type="ECO:0000256" key="9">
    <source>
        <dbReference type="HAMAP-Rule" id="MF_03153"/>
    </source>
</evidence>
<name>A0ABC8UAE6_9AQUA</name>
<evidence type="ECO:0000256" key="7">
    <source>
        <dbReference type="ARBA" id="ARBA00023274"/>
    </source>
</evidence>
<reference evidence="12 13" key="1">
    <citation type="submission" date="2024-02" db="EMBL/GenBank/DDBJ databases">
        <authorList>
            <person name="Vignale AGUSTIN F."/>
            <person name="Sosa J E."/>
            <person name="Modenutti C."/>
        </authorList>
    </citation>
    <scope>NUCLEOTIDE SEQUENCE [LARGE SCALE GENOMIC DNA]</scope>
</reference>
<evidence type="ECO:0000259" key="11">
    <source>
        <dbReference type="PROSITE" id="PS50171"/>
    </source>
</evidence>
<evidence type="ECO:0000256" key="2">
    <source>
        <dbReference type="ARBA" id="ARBA00022723"/>
    </source>
</evidence>
<dbReference type="GO" id="GO:0071004">
    <property type="term" value="C:U2-type prespliceosome"/>
    <property type="evidence" value="ECO:0007669"/>
    <property type="project" value="UniProtKB-UniRule"/>
</dbReference>
<evidence type="ECO:0000313" key="13">
    <source>
        <dbReference type="Proteomes" id="UP001642360"/>
    </source>
</evidence>
<evidence type="ECO:0000256" key="3">
    <source>
        <dbReference type="ARBA" id="ARBA00022771"/>
    </source>
</evidence>
<keyword evidence="6 9" id="KW-0539">Nucleus</keyword>
<dbReference type="PANTHER" id="PTHR31148:SF1">
    <property type="entry name" value="U1 SMALL NUCLEAR RIBONUCLEOPROTEIN C"/>
    <property type="match status" value="1"/>
</dbReference>
<feature type="compositionally biased region" description="Basic and acidic residues" evidence="10">
    <location>
        <begin position="30"/>
        <end position="41"/>
    </location>
</feature>
<dbReference type="GO" id="GO:0000387">
    <property type="term" value="P:spliceosomal snRNP assembly"/>
    <property type="evidence" value="ECO:0007669"/>
    <property type="project" value="UniProtKB-UniRule"/>
</dbReference>
<comment type="subcellular location">
    <subcellularLocation>
        <location evidence="1 9">Nucleus</location>
    </subcellularLocation>
</comment>
<dbReference type="EMBL" id="CAUOFW020006724">
    <property type="protein sequence ID" value="CAK9175921.1"/>
    <property type="molecule type" value="Genomic_DNA"/>
</dbReference>
<comment type="similarity">
    <text evidence="9">Belongs to the U1 small nuclear ribonucleoprotein C family.</text>
</comment>
<dbReference type="GO" id="GO:0030619">
    <property type="term" value="F:U1 snRNA binding"/>
    <property type="evidence" value="ECO:0007669"/>
    <property type="project" value="UniProtKB-UniRule"/>
</dbReference>
<gene>
    <name evidence="12" type="ORF">ILEXP_LOCUS45749</name>
</gene>
<dbReference type="SUPFAM" id="SSF57667">
    <property type="entry name" value="beta-beta-alpha zinc fingers"/>
    <property type="match status" value="1"/>
</dbReference>
<comment type="function">
    <text evidence="9">Component of the spliceosomal U1 snRNP, which is essential for recognition of the pre-mRNA 5' splice-site and the subsequent assembly of the spliceosome. U1-C is directly involved in initial 5' splice-site recognition for both constitutive and regulated alternative splicing. The interaction with the 5' splice-site seems to precede base-pairing between the pre-mRNA and the U1 snRNA. Stimulates commitment or early (E) complex formation by stabilizing the base pairing of the 5' end of the U1 snRNA and the 5' splice-site region.</text>
</comment>
<keyword evidence="5 9" id="KW-0694">RNA-binding</keyword>
<dbReference type="PANTHER" id="PTHR31148">
    <property type="entry name" value="U1 SMALL NUCLEAR RIBONUCLEOPROTEIN C"/>
    <property type="match status" value="1"/>
</dbReference>
<dbReference type="PROSITE" id="PS50171">
    <property type="entry name" value="ZF_MATRIN"/>
    <property type="match status" value="1"/>
</dbReference>
<dbReference type="GO" id="GO:0008270">
    <property type="term" value="F:zinc ion binding"/>
    <property type="evidence" value="ECO:0007669"/>
    <property type="project" value="UniProtKB-UniRule"/>
</dbReference>
<dbReference type="InterPro" id="IPR003604">
    <property type="entry name" value="Matrin/U1-like-C_Znf_C2H2"/>
</dbReference>
<dbReference type="Proteomes" id="UP001642360">
    <property type="component" value="Unassembled WGS sequence"/>
</dbReference>
<dbReference type="SMART" id="SM00451">
    <property type="entry name" value="ZnF_U1"/>
    <property type="match status" value="1"/>
</dbReference>
<sequence>MPTFTTVALETLLESTIRDSYKKPLNSGDELNKKQEREKQEKRLRHRDLLLLLESMPRYYCDYCETYLTHDSPSVRKQHNTGYKHKANVRTYYQQYEAQLNQSLIDQKVKEHLGQAAAYRPVGASFNPLRPGLPVLPTPVLPFPGNTQLPASLPLAPGMRPPVLLRPVPGYMSAPAMPPVMVPPGAPSLPGQVNGTPGPVTMNAPSMVPGSTGTASSSGAPSMFTPAIYQANAAAPTAGSIDNSITNSQAPEASH</sequence>
<dbReference type="InterPro" id="IPR036236">
    <property type="entry name" value="Znf_C2H2_sf"/>
</dbReference>
<comment type="subunit">
    <text evidence="8">Component of the U1 snRNP. The U1 snRNP is composed of the U1 snRNA and the 7 core Sm proteins SNRPB, SNRPD1, SNRPD2, SNRPD3, SNRPE, SNRPF and SNRPG that assemble in a heptameric protein ring on the Sm site of the small nuclear RNA to form the core snRNP, and at least 3 U1 snRNP-specific proteins SNRNP70/U1-70K, SNRPA/U1-A and SNRPC/U1-C. SNRPC/U1-C interacts with U1 snRNA and the 5' splice-site region of the pre-mRNA. Interacts (via N-terminus) with TIA1 (via C-terminus); thereby promoting spliceosomal U1 snRNP recruitment to 5' splice sites.</text>
</comment>
<feature type="domain" description="Matrin-type" evidence="11">
    <location>
        <begin position="59"/>
        <end position="91"/>
    </location>
</feature>
<organism evidence="12 13">
    <name type="scientific">Ilex paraguariensis</name>
    <name type="common">yerba mate</name>
    <dbReference type="NCBI Taxonomy" id="185542"/>
    <lineage>
        <taxon>Eukaryota</taxon>
        <taxon>Viridiplantae</taxon>
        <taxon>Streptophyta</taxon>
        <taxon>Embryophyta</taxon>
        <taxon>Tracheophyta</taxon>
        <taxon>Spermatophyta</taxon>
        <taxon>Magnoliopsida</taxon>
        <taxon>eudicotyledons</taxon>
        <taxon>Gunneridae</taxon>
        <taxon>Pentapetalae</taxon>
        <taxon>asterids</taxon>
        <taxon>campanulids</taxon>
        <taxon>Aquifoliales</taxon>
        <taxon>Aquifoliaceae</taxon>
        <taxon>Ilex</taxon>
    </lineage>
</organism>
<dbReference type="InterPro" id="IPR000690">
    <property type="entry name" value="Matrin/U1-C_Znf_C2H2"/>
</dbReference>
<dbReference type="Gene3D" id="3.30.160.60">
    <property type="entry name" value="Classic Zinc Finger"/>
    <property type="match status" value="1"/>
</dbReference>
<protein>
    <recommendedName>
        <fullName evidence="9">U1 small nuclear ribonucleoprotein C</fullName>
        <shortName evidence="9">U1 snRNP C</shortName>
        <shortName evidence="9">U1-C</shortName>
        <shortName evidence="9">U1C</shortName>
    </recommendedName>
</protein>
<evidence type="ECO:0000313" key="12">
    <source>
        <dbReference type="EMBL" id="CAK9175921.1"/>
    </source>
</evidence>
<evidence type="ECO:0000256" key="8">
    <source>
        <dbReference type="ARBA" id="ARBA00046357"/>
    </source>
</evidence>
<evidence type="ECO:0000256" key="1">
    <source>
        <dbReference type="ARBA" id="ARBA00004123"/>
    </source>
</evidence>
<keyword evidence="13" id="KW-1185">Reference proteome</keyword>
<comment type="subunit">
    <text evidence="9">U1 snRNP is composed of the 7 core Sm proteins B/B', D1, D2, D3, E, F and G that assemble in a heptameric protein ring on the Sm site of the small nuclear RNA to form the core snRNP, and at least 3 U1 snRNP-specific proteins U1-70K, U1-A and U1-C. U1-C interacts with U1 snRNA and the 5' splice-site region of the pre-mRNA.</text>
</comment>
<dbReference type="GO" id="GO:0000395">
    <property type="term" value="P:mRNA 5'-splice site recognition"/>
    <property type="evidence" value="ECO:0007669"/>
    <property type="project" value="UniProtKB-UniRule"/>
</dbReference>
<dbReference type="AlphaFoldDB" id="A0ABC8UAE6"/>
<dbReference type="InterPro" id="IPR017340">
    <property type="entry name" value="U1_snRNP-C"/>
</dbReference>
<proteinExistence type="inferred from homology"/>
<dbReference type="GO" id="GO:0003729">
    <property type="term" value="F:mRNA binding"/>
    <property type="evidence" value="ECO:0007669"/>
    <property type="project" value="UniProtKB-UniRule"/>
</dbReference>
<dbReference type="Pfam" id="PF06220">
    <property type="entry name" value="zf-U1"/>
    <property type="match status" value="1"/>
</dbReference>
<keyword evidence="3 9" id="KW-0863">Zinc-finger</keyword>
<feature type="region of interest" description="Disordered" evidence="10">
    <location>
        <begin position="23"/>
        <end position="42"/>
    </location>
</feature>
<dbReference type="HAMAP" id="MF_03153">
    <property type="entry name" value="U1_C"/>
    <property type="match status" value="1"/>
</dbReference>
<dbReference type="GO" id="GO:0000243">
    <property type="term" value="C:commitment complex"/>
    <property type="evidence" value="ECO:0007669"/>
    <property type="project" value="UniProtKB-UniRule"/>
</dbReference>
<accession>A0ABC8UAE6</accession>
<evidence type="ECO:0000256" key="4">
    <source>
        <dbReference type="ARBA" id="ARBA00022833"/>
    </source>
</evidence>
<evidence type="ECO:0000256" key="6">
    <source>
        <dbReference type="ARBA" id="ARBA00023242"/>
    </source>
</evidence>
<comment type="caution">
    <text evidence="12">The sequence shown here is derived from an EMBL/GenBank/DDBJ whole genome shotgun (WGS) entry which is preliminary data.</text>
</comment>
<evidence type="ECO:0000256" key="10">
    <source>
        <dbReference type="SAM" id="MobiDB-lite"/>
    </source>
</evidence>
<keyword evidence="7 9" id="KW-0687">Ribonucleoprotein</keyword>